<feature type="transmembrane region" description="Helical" evidence="1">
    <location>
        <begin position="121"/>
        <end position="140"/>
    </location>
</feature>
<evidence type="ECO:0000313" key="3">
    <source>
        <dbReference type="Proteomes" id="UP000002012"/>
    </source>
</evidence>
<feature type="transmembrane region" description="Helical" evidence="1">
    <location>
        <begin position="33"/>
        <end position="50"/>
    </location>
</feature>
<proteinExistence type="predicted"/>
<protein>
    <submittedName>
        <fullName evidence="2">Uncharacterized protein</fullName>
    </submittedName>
</protein>
<name>D4H6H4_DENA2</name>
<feature type="transmembrane region" description="Helical" evidence="1">
    <location>
        <begin position="310"/>
        <end position="332"/>
    </location>
</feature>
<dbReference type="PaxDb" id="522772-Dacet_2898"/>
<dbReference type="EMBL" id="CP001968">
    <property type="protein sequence ID" value="ADD69648.1"/>
    <property type="molecule type" value="Genomic_DNA"/>
</dbReference>
<feature type="transmembrane region" description="Helical" evidence="1">
    <location>
        <begin position="160"/>
        <end position="180"/>
    </location>
</feature>
<keyword evidence="1" id="KW-0812">Transmembrane</keyword>
<dbReference type="OrthoDB" id="5412242at2"/>
<dbReference type="HOGENOM" id="CLU_758048_0_0_0"/>
<keyword evidence="3" id="KW-1185">Reference proteome</keyword>
<dbReference type="InParanoid" id="D4H6H4"/>
<gene>
    <name evidence="2" type="ordered locus">Dacet_2898</name>
</gene>
<keyword evidence="1" id="KW-1133">Transmembrane helix</keyword>
<feature type="transmembrane region" description="Helical" evidence="1">
    <location>
        <begin position="248"/>
        <end position="271"/>
    </location>
</feature>
<sequence>MSIALRITFMLTMTIALSFGFMHHFIADYNFERLHIFLFNLCTGGTIILYFTMDKGKMTKRLYAFFLLSFVYAFLAFFEYYALAIAISLILFGIVESVRNIKFSFFPWDFFTRKVPTAQKFHHASLLCLSIGLLISISAIVNQEYYTFIHSEKLTLNTFFLGFSFPVSLISLSVMFTTMHKAPNTVYRDMKVISFWTITMGVIVFFVFILFEAIYLELAISVMLFISVSCVLYLYIRLGIKEQQKAYLTSGIVFLLMTSVTGVLYILIYAYGYTDPFYRDLTITYHRTLALYGWNISGLAVICRFKDFPIMLHSGPAIALHWLIVALLAPMAFFNVSFVIPTLIAYLIFLFAVFFSKGNYRIKNF</sequence>
<reference evidence="2 3" key="1">
    <citation type="journal article" date="2010" name="Stand. Genomic Sci.">
        <title>Complete genome sequence of Denitrovibrio acetiphilus type strain (N2460).</title>
        <authorList>
            <person name="Kiss H."/>
            <person name="Lang E."/>
            <person name="Lapidus A."/>
            <person name="Copeland A."/>
            <person name="Nolan M."/>
            <person name="Glavina Del Rio T."/>
            <person name="Chen F."/>
            <person name="Lucas S."/>
            <person name="Tice H."/>
            <person name="Cheng J.F."/>
            <person name="Han C."/>
            <person name="Goodwin L."/>
            <person name="Pitluck S."/>
            <person name="Liolios K."/>
            <person name="Pati A."/>
            <person name="Ivanova N."/>
            <person name="Mavromatis K."/>
            <person name="Chen A."/>
            <person name="Palaniappan K."/>
            <person name="Land M."/>
            <person name="Hauser L."/>
            <person name="Chang Y.J."/>
            <person name="Jeffries C.D."/>
            <person name="Detter J.C."/>
            <person name="Brettin T."/>
            <person name="Spring S."/>
            <person name="Rohde M."/>
            <person name="Goker M."/>
            <person name="Woyke T."/>
            <person name="Bristow J."/>
            <person name="Eisen J.A."/>
            <person name="Markowitz V."/>
            <person name="Hugenholtz P."/>
            <person name="Kyrpides N.C."/>
            <person name="Klenk H.P."/>
        </authorList>
    </citation>
    <scope>NUCLEOTIDE SEQUENCE [LARGE SCALE GENOMIC DNA]</scope>
    <source>
        <strain evidence="3">DSM 12809 / NBRC 114555 / N2460</strain>
    </source>
</reference>
<dbReference type="eggNOG" id="ENOG502Z9RF">
    <property type="taxonomic scope" value="Bacteria"/>
</dbReference>
<dbReference type="KEGG" id="dap:Dacet_2898"/>
<keyword evidence="1" id="KW-0472">Membrane</keyword>
<evidence type="ECO:0000313" key="2">
    <source>
        <dbReference type="EMBL" id="ADD69648.1"/>
    </source>
</evidence>
<accession>D4H6H4</accession>
<organism evidence="2 3">
    <name type="scientific">Denitrovibrio acetiphilus (strain DSM 12809 / NBRC 114555 / N2460)</name>
    <dbReference type="NCBI Taxonomy" id="522772"/>
    <lineage>
        <taxon>Bacteria</taxon>
        <taxon>Pseudomonadati</taxon>
        <taxon>Deferribacterota</taxon>
        <taxon>Deferribacteres</taxon>
        <taxon>Deferribacterales</taxon>
        <taxon>Geovibrionaceae</taxon>
        <taxon>Denitrovibrio</taxon>
    </lineage>
</organism>
<dbReference type="RefSeq" id="WP_013012134.1">
    <property type="nucleotide sequence ID" value="NC_013943.1"/>
</dbReference>
<feature type="transmembrane region" description="Helical" evidence="1">
    <location>
        <begin position="84"/>
        <end position="101"/>
    </location>
</feature>
<feature type="transmembrane region" description="Helical" evidence="1">
    <location>
        <begin position="192"/>
        <end position="211"/>
    </location>
</feature>
<feature type="transmembrane region" description="Helical" evidence="1">
    <location>
        <begin position="338"/>
        <end position="355"/>
    </location>
</feature>
<dbReference type="STRING" id="522772.Dacet_2898"/>
<feature type="transmembrane region" description="Helical" evidence="1">
    <location>
        <begin position="7"/>
        <end position="27"/>
    </location>
</feature>
<evidence type="ECO:0000256" key="1">
    <source>
        <dbReference type="SAM" id="Phobius"/>
    </source>
</evidence>
<dbReference type="Proteomes" id="UP000002012">
    <property type="component" value="Chromosome"/>
</dbReference>
<dbReference type="AlphaFoldDB" id="D4H6H4"/>
<feature type="transmembrane region" description="Helical" evidence="1">
    <location>
        <begin position="217"/>
        <end position="236"/>
    </location>
</feature>
<feature type="transmembrane region" description="Helical" evidence="1">
    <location>
        <begin position="283"/>
        <end position="303"/>
    </location>
</feature>